<organism evidence="6 7">
    <name type="scientific">Antarcticimicrobium sediminis</name>
    <dbReference type="NCBI Taxonomy" id="2546227"/>
    <lineage>
        <taxon>Bacteria</taxon>
        <taxon>Pseudomonadati</taxon>
        <taxon>Pseudomonadota</taxon>
        <taxon>Alphaproteobacteria</taxon>
        <taxon>Rhodobacterales</taxon>
        <taxon>Paracoccaceae</taxon>
        <taxon>Antarcticimicrobium</taxon>
    </lineage>
</organism>
<evidence type="ECO:0000256" key="4">
    <source>
        <dbReference type="ARBA" id="ARBA00023163"/>
    </source>
</evidence>
<comment type="caution">
    <text evidence="6">The sequence shown here is derived from an EMBL/GenBank/DDBJ whole genome shotgun (WGS) entry which is preliminary data.</text>
</comment>
<reference evidence="6 7" key="1">
    <citation type="submission" date="2019-03" db="EMBL/GenBank/DDBJ databases">
        <authorList>
            <person name="Zhang S."/>
        </authorList>
    </citation>
    <scope>NUCLEOTIDE SEQUENCE [LARGE SCALE GENOMIC DNA]</scope>
    <source>
        <strain evidence="6 7">S4J41</strain>
    </source>
</reference>
<dbReference type="Proteomes" id="UP000294662">
    <property type="component" value="Unassembled WGS sequence"/>
</dbReference>
<evidence type="ECO:0000256" key="1">
    <source>
        <dbReference type="ARBA" id="ARBA00009437"/>
    </source>
</evidence>
<keyword evidence="7" id="KW-1185">Reference proteome</keyword>
<evidence type="ECO:0000256" key="2">
    <source>
        <dbReference type="ARBA" id="ARBA00023015"/>
    </source>
</evidence>
<dbReference type="InterPro" id="IPR000847">
    <property type="entry name" value="LysR_HTH_N"/>
</dbReference>
<dbReference type="OrthoDB" id="9803030at2"/>
<dbReference type="PANTHER" id="PTHR30126">
    <property type="entry name" value="HTH-TYPE TRANSCRIPTIONAL REGULATOR"/>
    <property type="match status" value="1"/>
</dbReference>
<dbReference type="InterPro" id="IPR005119">
    <property type="entry name" value="LysR_subst-bd"/>
</dbReference>
<dbReference type="InterPro" id="IPR036390">
    <property type="entry name" value="WH_DNA-bd_sf"/>
</dbReference>
<evidence type="ECO:0000256" key="3">
    <source>
        <dbReference type="ARBA" id="ARBA00023125"/>
    </source>
</evidence>
<dbReference type="PRINTS" id="PR00039">
    <property type="entry name" value="HTHLYSR"/>
</dbReference>
<dbReference type="Pfam" id="PF03466">
    <property type="entry name" value="LysR_substrate"/>
    <property type="match status" value="1"/>
</dbReference>
<dbReference type="AlphaFoldDB" id="A0A4R5F0R6"/>
<dbReference type="Gene3D" id="1.10.10.10">
    <property type="entry name" value="Winged helix-like DNA-binding domain superfamily/Winged helix DNA-binding domain"/>
    <property type="match status" value="2"/>
</dbReference>
<dbReference type="PANTHER" id="PTHR30126:SF98">
    <property type="entry name" value="HTH-TYPE TRANSCRIPTIONAL ACTIVATOR BAUR"/>
    <property type="match status" value="1"/>
</dbReference>
<evidence type="ECO:0000313" key="6">
    <source>
        <dbReference type="EMBL" id="TDE40991.1"/>
    </source>
</evidence>
<accession>A0A4R5F0R6</accession>
<sequence>MDFVFPNVRHLLAVQEVAAQHRINLAATAVHLSQPAVTQAVAKLETALSARLFDRRPEGMFPTEVGEIFLRRVDRALALLKEGERQARKKAPRPGPVGRRDFHRLTTAVQLRALTAVAQTGNFSHAAQQLGVSQPAVHRAARDLERLSGLVFFDPVRRGVMLTPAAEVFAHHVRLAKAEIRQGHFEVGEYLGRDSTHIAIGAMPLSRTAILPAAIDQLLRESEGRLQLQCVDGPYGALLRDLRFGDLDVLIGALRDPLPADDVVQEPLFEDALSVVAARGHPLAGKPGLTLADTLAYPWIAPPQPTPTGTYLYESLRIPQLPDTPVRVVANSLVLVRGLMMRGDYVTIMSHKQIEVEQQYGIMAPLPIDLGDSARPIGLTYRANWRPTPTQARFLDMIRNQAR</sequence>
<dbReference type="GO" id="GO:0000976">
    <property type="term" value="F:transcription cis-regulatory region binding"/>
    <property type="evidence" value="ECO:0007669"/>
    <property type="project" value="TreeGrafter"/>
</dbReference>
<dbReference type="InterPro" id="IPR036388">
    <property type="entry name" value="WH-like_DNA-bd_sf"/>
</dbReference>
<feature type="domain" description="HTH lysR-type" evidence="5">
    <location>
        <begin position="110"/>
        <end position="163"/>
    </location>
</feature>
<evidence type="ECO:0000259" key="5">
    <source>
        <dbReference type="PROSITE" id="PS50931"/>
    </source>
</evidence>
<dbReference type="SUPFAM" id="SSF46785">
    <property type="entry name" value="Winged helix' DNA-binding domain"/>
    <property type="match status" value="2"/>
</dbReference>
<dbReference type="Gene3D" id="3.40.190.10">
    <property type="entry name" value="Periplasmic binding protein-like II"/>
    <property type="match status" value="2"/>
</dbReference>
<protein>
    <submittedName>
        <fullName evidence="6">LysR family transcriptional regulator</fullName>
    </submittedName>
</protein>
<proteinExistence type="inferred from homology"/>
<dbReference type="EMBL" id="SMFP01000001">
    <property type="protein sequence ID" value="TDE40991.1"/>
    <property type="molecule type" value="Genomic_DNA"/>
</dbReference>
<gene>
    <name evidence="6" type="ORF">E1B25_01920</name>
</gene>
<evidence type="ECO:0000313" key="7">
    <source>
        <dbReference type="Proteomes" id="UP000294662"/>
    </source>
</evidence>
<keyword evidence="3" id="KW-0238">DNA-binding</keyword>
<dbReference type="RefSeq" id="WP_132826981.1">
    <property type="nucleotide sequence ID" value="NZ_SMFP01000001.1"/>
</dbReference>
<comment type="similarity">
    <text evidence="1">Belongs to the LysR transcriptional regulatory family.</text>
</comment>
<keyword evidence="4" id="KW-0804">Transcription</keyword>
<name>A0A4R5F0R6_9RHOB</name>
<dbReference type="SUPFAM" id="SSF53850">
    <property type="entry name" value="Periplasmic binding protein-like II"/>
    <property type="match status" value="1"/>
</dbReference>
<feature type="domain" description="HTH lysR-type" evidence="5">
    <location>
        <begin position="6"/>
        <end position="63"/>
    </location>
</feature>
<dbReference type="Pfam" id="PF00126">
    <property type="entry name" value="HTH_1"/>
    <property type="match status" value="2"/>
</dbReference>
<dbReference type="GO" id="GO:0003700">
    <property type="term" value="F:DNA-binding transcription factor activity"/>
    <property type="evidence" value="ECO:0007669"/>
    <property type="project" value="InterPro"/>
</dbReference>
<keyword evidence="2" id="KW-0805">Transcription regulation</keyword>
<dbReference type="PROSITE" id="PS50931">
    <property type="entry name" value="HTH_LYSR"/>
    <property type="match status" value="2"/>
</dbReference>